<dbReference type="GO" id="GO:0006355">
    <property type="term" value="P:regulation of DNA-templated transcription"/>
    <property type="evidence" value="ECO:0007669"/>
    <property type="project" value="InterPro"/>
</dbReference>
<dbReference type="Pfam" id="PF13872">
    <property type="entry name" value="AAA_34"/>
    <property type="match status" value="1"/>
</dbReference>
<reference evidence="3 4" key="1">
    <citation type="journal article" date="2018" name="Front. Plant Sci.">
        <title>Red Clover (Trifolium pratense) and Zigzag Clover (T. medium) - A Picture of Genomic Similarities and Differences.</title>
        <authorList>
            <person name="Dluhosova J."/>
            <person name="Istvanek J."/>
            <person name="Nedelnik J."/>
            <person name="Repkova J."/>
        </authorList>
    </citation>
    <scope>NUCLEOTIDE SEQUENCE [LARGE SCALE GENOMIC DNA]</scope>
    <source>
        <strain evidence="4">cv. 10/8</strain>
        <tissue evidence="3">Leaf</tissue>
    </source>
</reference>
<accession>A0A392N6C9</accession>
<dbReference type="InterPro" id="IPR039187">
    <property type="entry name" value="SNO_AAA"/>
</dbReference>
<keyword evidence="4" id="KW-1185">Reference proteome</keyword>
<proteinExistence type="predicted"/>
<evidence type="ECO:0000256" key="1">
    <source>
        <dbReference type="SAM" id="SignalP"/>
    </source>
</evidence>
<dbReference type="PANTHER" id="PTHR12706">
    <property type="entry name" value="STRAWBERRY NOTCH-RELATED"/>
    <property type="match status" value="1"/>
</dbReference>
<dbReference type="GO" id="GO:0031490">
    <property type="term" value="F:chromatin DNA binding"/>
    <property type="evidence" value="ECO:0007669"/>
    <property type="project" value="TreeGrafter"/>
</dbReference>
<dbReference type="GO" id="GO:0005634">
    <property type="term" value="C:nucleus"/>
    <property type="evidence" value="ECO:0007669"/>
    <property type="project" value="TreeGrafter"/>
</dbReference>
<name>A0A392N6C9_9FABA</name>
<evidence type="ECO:0000259" key="2">
    <source>
        <dbReference type="Pfam" id="PF13872"/>
    </source>
</evidence>
<protein>
    <submittedName>
        <fullName evidence="3">Strawberry notch-like protein</fullName>
    </submittedName>
</protein>
<keyword evidence="1" id="KW-0732">Signal</keyword>
<dbReference type="AlphaFoldDB" id="A0A392N6C9"/>
<organism evidence="3 4">
    <name type="scientific">Trifolium medium</name>
    <dbReference type="NCBI Taxonomy" id="97028"/>
    <lineage>
        <taxon>Eukaryota</taxon>
        <taxon>Viridiplantae</taxon>
        <taxon>Streptophyta</taxon>
        <taxon>Embryophyta</taxon>
        <taxon>Tracheophyta</taxon>
        <taxon>Spermatophyta</taxon>
        <taxon>Magnoliopsida</taxon>
        <taxon>eudicotyledons</taxon>
        <taxon>Gunneridae</taxon>
        <taxon>Pentapetalae</taxon>
        <taxon>rosids</taxon>
        <taxon>fabids</taxon>
        <taxon>Fabales</taxon>
        <taxon>Fabaceae</taxon>
        <taxon>Papilionoideae</taxon>
        <taxon>50 kb inversion clade</taxon>
        <taxon>NPAAA clade</taxon>
        <taxon>Hologalegina</taxon>
        <taxon>IRL clade</taxon>
        <taxon>Trifolieae</taxon>
        <taxon>Trifolium</taxon>
    </lineage>
</organism>
<feature type="chain" id="PRO_5017305125" evidence="1">
    <location>
        <begin position="30"/>
        <end position="121"/>
    </location>
</feature>
<dbReference type="EMBL" id="LXQA010026346">
    <property type="protein sequence ID" value="MCH94044.1"/>
    <property type="molecule type" value="Genomic_DNA"/>
</dbReference>
<sequence>MSGGFPVLLFWSWMLEEIWMNLDLGNGTGTDVFNIIYCLLVHALNKLPYDSVGVREGVIFLTYSSLIASTKNGDSRMKQLVQWCGNGFDGLIIFDECHKAKNLNPEKGKPTKTAEAVRDIQ</sequence>
<evidence type="ECO:0000313" key="3">
    <source>
        <dbReference type="EMBL" id="MCH94044.1"/>
    </source>
</evidence>
<dbReference type="PANTHER" id="PTHR12706:SF13">
    <property type="entry name" value="PROTEIN FORGETTER 1"/>
    <property type="match status" value="1"/>
</dbReference>
<evidence type="ECO:0000313" key="4">
    <source>
        <dbReference type="Proteomes" id="UP000265520"/>
    </source>
</evidence>
<feature type="non-terminal residue" evidence="3">
    <location>
        <position position="121"/>
    </location>
</feature>
<gene>
    <name evidence="3" type="ORF">A2U01_0014999</name>
</gene>
<dbReference type="InterPro" id="IPR026741">
    <property type="entry name" value="SNO"/>
</dbReference>
<feature type="signal peptide" evidence="1">
    <location>
        <begin position="1"/>
        <end position="29"/>
    </location>
</feature>
<comment type="caution">
    <text evidence="3">The sequence shown here is derived from an EMBL/GenBank/DDBJ whole genome shotgun (WGS) entry which is preliminary data.</text>
</comment>
<dbReference type="GO" id="GO:0042393">
    <property type="term" value="F:histone binding"/>
    <property type="evidence" value="ECO:0007669"/>
    <property type="project" value="TreeGrafter"/>
</dbReference>
<feature type="domain" description="Strawberry notch AAA" evidence="2">
    <location>
        <begin position="40"/>
        <end position="121"/>
    </location>
</feature>
<dbReference type="Proteomes" id="UP000265520">
    <property type="component" value="Unassembled WGS sequence"/>
</dbReference>